<evidence type="ECO:0000256" key="1">
    <source>
        <dbReference type="ARBA" id="ARBA00023015"/>
    </source>
</evidence>
<evidence type="ECO:0000313" key="6">
    <source>
        <dbReference type="Proteomes" id="UP001199816"/>
    </source>
</evidence>
<organism evidence="5 6">
    <name type="scientific">Niabella pedocola</name>
    <dbReference type="NCBI Taxonomy" id="1752077"/>
    <lineage>
        <taxon>Bacteria</taxon>
        <taxon>Pseudomonadati</taxon>
        <taxon>Bacteroidota</taxon>
        <taxon>Chitinophagia</taxon>
        <taxon>Chitinophagales</taxon>
        <taxon>Chitinophagaceae</taxon>
        <taxon>Niabella</taxon>
    </lineage>
</organism>
<keyword evidence="2" id="KW-0238">DNA-binding</keyword>
<keyword evidence="1" id="KW-0805">Transcription regulation</keyword>
<dbReference type="InterPro" id="IPR009057">
    <property type="entry name" value="Homeodomain-like_sf"/>
</dbReference>
<keyword evidence="6" id="KW-1185">Reference proteome</keyword>
<evidence type="ECO:0000313" key="5">
    <source>
        <dbReference type="EMBL" id="MCD2424396.1"/>
    </source>
</evidence>
<dbReference type="PANTHER" id="PTHR47893">
    <property type="entry name" value="REGULATORY PROTEIN PCHR"/>
    <property type="match status" value="1"/>
</dbReference>
<name>A0ABS8PTI8_9BACT</name>
<comment type="caution">
    <text evidence="5">The sequence shown here is derived from an EMBL/GenBank/DDBJ whole genome shotgun (WGS) entry which is preliminary data.</text>
</comment>
<dbReference type="PROSITE" id="PS00041">
    <property type="entry name" value="HTH_ARAC_FAMILY_1"/>
    <property type="match status" value="1"/>
</dbReference>
<reference evidence="5 6" key="1">
    <citation type="submission" date="2021-11" db="EMBL/GenBank/DDBJ databases">
        <title>Genomic of Niabella pedocola.</title>
        <authorList>
            <person name="Wu T."/>
        </authorList>
    </citation>
    <scope>NUCLEOTIDE SEQUENCE [LARGE SCALE GENOMIC DNA]</scope>
    <source>
        <strain evidence="5 6">JCM 31011</strain>
    </source>
</reference>
<dbReference type="SMART" id="SM00342">
    <property type="entry name" value="HTH_ARAC"/>
    <property type="match status" value="1"/>
</dbReference>
<dbReference type="SUPFAM" id="SSF46689">
    <property type="entry name" value="Homeodomain-like"/>
    <property type="match status" value="1"/>
</dbReference>
<accession>A0ABS8PTI8</accession>
<dbReference type="Gene3D" id="1.10.10.60">
    <property type="entry name" value="Homeodomain-like"/>
    <property type="match status" value="1"/>
</dbReference>
<dbReference type="InterPro" id="IPR018060">
    <property type="entry name" value="HTH_AraC"/>
</dbReference>
<dbReference type="EMBL" id="JAJNEC010000005">
    <property type="protein sequence ID" value="MCD2424396.1"/>
    <property type="molecule type" value="Genomic_DNA"/>
</dbReference>
<dbReference type="PROSITE" id="PS01124">
    <property type="entry name" value="HTH_ARAC_FAMILY_2"/>
    <property type="match status" value="1"/>
</dbReference>
<dbReference type="Proteomes" id="UP001199816">
    <property type="component" value="Unassembled WGS sequence"/>
</dbReference>
<dbReference type="Pfam" id="PF12833">
    <property type="entry name" value="HTH_18"/>
    <property type="match status" value="1"/>
</dbReference>
<keyword evidence="3" id="KW-0804">Transcription</keyword>
<dbReference type="PANTHER" id="PTHR47893:SF1">
    <property type="entry name" value="REGULATORY PROTEIN PCHR"/>
    <property type="match status" value="1"/>
</dbReference>
<proteinExistence type="predicted"/>
<dbReference type="InterPro" id="IPR018062">
    <property type="entry name" value="HTH_AraC-typ_CS"/>
</dbReference>
<evidence type="ECO:0000259" key="4">
    <source>
        <dbReference type="PROSITE" id="PS01124"/>
    </source>
</evidence>
<feature type="domain" description="HTH araC/xylS-type" evidence="4">
    <location>
        <begin position="62"/>
        <end position="161"/>
    </location>
</feature>
<evidence type="ECO:0000256" key="3">
    <source>
        <dbReference type="ARBA" id="ARBA00023163"/>
    </source>
</evidence>
<dbReference type="RefSeq" id="WP_231006190.1">
    <property type="nucleotide sequence ID" value="NZ_JAJNEC010000005.1"/>
</dbReference>
<protein>
    <submittedName>
        <fullName evidence="5">AraC family transcriptional regulator</fullName>
    </submittedName>
</protein>
<dbReference type="InterPro" id="IPR053142">
    <property type="entry name" value="PchR_regulatory_protein"/>
</dbReference>
<gene>
    <name evidence="5" type="ORF">LQ567_16570</name>
</gene>
<evidence type="ECO:0000256" key="2">
    <source>
        <dbReference type="ARBA" id="ARBA00023125"/>
    </source>
</evidence>
<sequence>MKKIGKSLCALKTAVTLLKKVNNDISKRKQQTSAGHIFEEGDGATKSTSGIRLTTFEILLVHQAKEILEKYIDDKPPSLKELSRMVGINELKLKTGFRAICNTSIYKWISTQKMVKAKDLVLNTNMPIKEISMLSGYSMVCNFITAFKKQHGCSPGKLRKEL</sequence>